<feature type="compositionally biased region" description="Low complexity" evidence="1">
    <location>
        <begin position="209"/>
        <end position="253"/>
    </location>
</feature>
<dbReference type="PaxDb" id="121845-A0A1S3DPE5"/>
<accession>A0A1S3DPE5</accession>
<dbReference type="AlphaFoldDB" id="A0A1S3DPE5"/>
<dbReference type="GeneID" id="103522170"/>
<proteinExistence type="predicted"/>
<dbReference type="PANTHER" id="PTHR33223:SF6">
    <property type="entry name" value="CCHC-TYPE DOMAIN-CONTAINING PROTEIN"/>
    <property type="match status" value="1"/>
</dbReference>
<feature type="compositionally biased region" description="Polar residues" evidence="1">
    <location>
        <begin position="180"/>
        <end position="208"/>
    </location>
</feature>
<dbReference type="PANTHER" id="PTHR33223">
    <property type="entry name" value="CCHC-TYPE DOMAIN-CONTAINING PROTEIN"/>
    <property type="match status" value="1"/>
</dbReference>
<organism evidence="2 3">
    <name type="scientific">Diaphorina citri</name>
    <name type="common">Asian citrus psyllid</name>
    <dbReference type="NCBI Taxonomy" id="121845"/>
    <lineage>
        <taxon>Eukaryota</taxon>
        <taxon>Metazoa</taxon>
        <taxon>Ecdysozoa</taxon>
        <taxon>Arthropoda</taxon>
        <taxon>Hexapoda</taxon>
        <taxon>Insecta</taxon>
        <taxon>Pterygota</taxon>
        <taxon>Neoptera</taxon>
        <taxon>Paraneoptera</taxon>
        <taxon>Hemiptera</taxon>
        <taxon>Sternorrhyncha</taxon>
        <taxon>Psylloidea</taxon>
        <taxon>Psyllidae</taxon>
        <taxon>Diaphorininae</taxon>
        <taxon>Diaphorina</taxon>
    </lineage>
</organism>
<feature type="region of interest" description="Disordered" evidence="1">
    <location>
        <begin position="174"/>
        <end position="273"/>
    </location>
</feature>
<evidence type="ECO:0000313" key="2">
    <source>
        <dbReference type="Proteomes" id="UP000079169"/>
    </source>
</evidence>
<dbReference type="KEGG" id="dci:103522170"/>
<dbReference type="Proteomes" id="UP000079169">
    <property type="component" value="Unplaced"/>
</dbReference>
<evidence type="ECO:0000256" key="1">
    <source>
        <dbReference type="SAM" id="MobiDB-lite"/>
    </source>
</evidence>
<keyword evidence="2" id="KW-1185">Reference proteome</keyword>
<reference evidence="3" key="1">
    <citation type="submission" date="2025-08" db="UniProtKB">
        <authorList>
            <consortium name="RefSeq"/>
        </authorList>
    </citation>
    <scope>IDENTIFICATION</scope>
</reference>
<name>A0A1S3DPE5_DIACI</name>
<dbReference type="STRING" id="121845.A0A1S3DPE5"/>
<dbReference type="RefSeq" id="XP_008485493.1">
    <property type="nucleotide sequence ID" value="XM_008487271.1"/>
</dbReference>
<evidence type="ECO:0000313" key="3">
    <source>
        <dbReference type="RefSeq" id="XP_008485493.1"/>
    </source>
</evidence>
<protein>
    <submittedName>
        <fullName evidence="3">Uncharacterized protein</fullName>
    </submittedName>
</protein>
<gene>
    <name evidence="3" type="primary">LOC103522170</name>
</gene>
<sequence>MVPEFSGEPELLPRFLSICEKLVMKFYNVTNLNDFQNDYLMDSIIAKIKGDAQRNISSCVISSWNDLKNALINTYADKRDVHTLVIEMCALKQTSESAFEFFNKIQKMINLQTSYVVNHNTPGAEYIKKFILDLGLRTFLRGLKEPLGSLMRTKNPKDLNDALNILTNDFQIDTTRKNQDNTQRYVPPMMNNNKSFQKASNQTQYSGWNQQRRFSPNQSNQNQNNSYRNNNWRNNNNNSNYNNQNNKTQNNQNVWTRPSTQPLPKATPMSISTGATRNQLNNIEACDDQQYPVEEQQFFQPDQDVPDQMTDQCNQEQEAYDNQNFWFGASESTEH</sequence>
<dbReference type="OMA" id="GWNQQRR"/>